<dbReference type="EMBL" id="BPVZ01000580">
    <property type="protein sequence ID" value="GKV51976.1"/>
    <property type="molecule type" value="Genomic_DNA"/>
</dbReference>
<dbReference type="AlphaFoldDB" id="A0AAV5MPV3"/>
<evidence type="ECO:0000256" key="1">
    <source>
        <dbReference type="SAM" id="MobiDB-lite"/>
    </source>
</evidence>
<feature type="region of interest" description="Disordered" evidence="1">
    <location>
        <begin position="75"/>
        <end position="107"/>
    </location>
</feature>
<evidence type="ECO:0000313" key="2">
    <source>
        <dbReference type="EMBL" id="GKV51976.1"/>
    </source>
</evidence>
<gene>
    <name evidence="2" type="ORF">SLEP1_g58587</name>
</gene>
<reference evidence="2 3" key="1">
    <citation type="journal article" date="2021" name="Commun. Biol.">
        <title>The genome of Shorea leprosula (Dipterocarpaceae) highlights the ecological relevance of drought in aseasonal tropical rainforests.</title>
        <authorList>
            <person name="Ng K.K.S."/>
            <person name="Kobayashi M.J."/>
            <person name="Fawcett J.A."/>
            <person name="Hatakeyama M."/>
            <person name="Paape T."/>
            <person name="Ng C.H."/>
            <person name="Ang C.C."/>
            <person name="Tnah L.H."/>
            <person name="Lee C.T."/>
            <person name="Nishiyama T."/>
            <person name="Sese J."/>
            <person name="O'Brien M.J."/>
            <person name="Copetti D."/>
            <person name="Mohd Noor M.I."/>
            <person name="Ong R.C."/>
            <person name="Putra M."/>
            <person name="Sireger I.Z."/>
            <person name="Indrioko S."/>
            <person name="Kosugi Y."/>
            <person name="Izuno A."/>
            <person name="Isagi Y."/>
            <person name="Lee S.L."/>
            <person name="Shimizu K.K."/>
        </authorList>
    </citation>
    <scope>NUCLEOTIDE SEQUENCE [LARGE SCALE GENOMIC DNA]</scope>
    <source>
        <strain evidence="2">214</strain>
    </source>
</reference>
<proteinExistence type="predicted"/>
<comment type="caution">
    <text evidence="2">The sequence shown here is derived from an EMBL/GenBank/DDBJ whole genome shotgun (WGS) entry which is preliminary data.</text>
</comment>
<accession>A0AAV5MPV3</accession>
<evidence type="ECO:0000313" key="3">
    <source>
        <dbReference type="Proteomes" id="UP001054252"/>
    </source>
</evidence>
<dbReference type="Proteomes" id="UP001054252">
    <property type="component" value="Unassembled WGS sequence"/>
</dbReference>
<name>A0AAV5MPV3_9ROSI</name>
<sequence>MATSINGPYKVHPGCLTAGIQVSTGFNMPRTRFYCKCVRPRRECPLEGVCRNDLLKKTDENKPKWNTKLCTDIRGEESQTLEEPSRSSSGKRSIKTTERNDPDPDTAVQYSLETIGCPSASNRFASLQTEEDTHEVDELGSNSSFDYDLMVSGSDSEKDDMRLVPTLRLVVLKLSRTSFGLSIPSFTKGLKLI</sequence>
<keyword evidence="3" id="KW-1185">Reference proteome</keyword>
<organism evidence="2 3">
    <name type="scientific">Rubroshorea leprosula</name>
    <dbReference type="NCBI Taxonomy" id="152421"/>
    <lineage>
        <taxon>Eukaryota</taxon>
        <taxon>Viridiplantae</taxon>
        <taxon>Streptophyta</taxon>
        <taxon>Embryophyta</taxon>
        <taxon>Tracheophyta</taxon>
        <taxon>Spermatophyta</taxon>
        <taxon>Magnoliopsida</taxon>
        <taxon>eudicotyledons</taxon>
        <taxon>Gunneridae</taxon>
        <taxon>Pentapetalae</taxon>
        <taxon>rosids</taxon>
        <taxon>malvids</taxon>
        <taxon>Malvales</taxon>
        <taxon>Dipterocarpaceae</taxon>
        <taxon>Rubroshorea</taxon>
    </lineage>
</organism>
<protein>
    <submittedName>
        <fullName evidence="2">Uncharacterized protein</fullName>
    </submittedName>
</protein>